<dbReference type="RefSeq" id="WP_344711625.1">
    <property type="nucleotide sequence ID" value="NZ_BAAAWH010000001.1"/>
</dbReference>
<keyword evidence="3" id="KW-1185">Reference proteome</keyword>
<dbReference type="EMBL" id="JBHMBE010000001">
    <property type="protein sequence ID" value="MFB9644828.1"/>
    <property type="molecule type" value="Genomic_DNA"/>
</dbReference>
<protein>
    <submittedName>
        <fullName evidence="2">Cyclodeaminase/cyclohydrolase family protein</fullName>
    </submittedName>
</protein>
<organism evidence="2 3">
    <name type="scientific">Microbacterium terregens</name>
    <dbReference type="NCBI Taxonomy" id="69363"/>
    <lineage>
        <taxon>Bacteria</taxon>
        <taxon>Bacillati</taxon>
        <taxon>Actinomycetota</taxon>
        <taxon>Actinomycetes</taxon>
        <taxon>Micrococcales</taxon>
        <taxon>Microbacteriaceae</taxon>
        <taxon>Microbacterium</taxon>
    </lineage>
</organism>
<comment type="caution">
    <text evidence="2">The sequence shown here is derived from an EMBL/GenBank/DDBJ whole genome shotgun (WGS) entry which is preliminary data.</text>
</comment>
<dbReference type="SUPFAM" id="SSF101262">
    <property type="entry name" value="Methenyltetrahydrofolate cyclohydrolase-like"/>
    <property type="match status" value="1"/>
</dbReference>
<dbReference type="Pfam" id="PF04961">
    <property type="entry name" value="FTCD_C"/>
    <property type="match status" value="1"/>
</dbReference>
<dbReference type="Proteomes" id="UP001589611">
    <property type="component" value="Unassembled WGS sequence"/>
</dbReference>
<evidence type="ECO:0000313" key="2">
    <source>
        <dbReference type="EMBL" id="MFB9644828.1"/>
    </source>
</evidence>
<dbReference type="InterPro" id="IPR007044">
    <property type="entry name" value="Cyclodeamin/CycHdrlase"/>
</dbReference>
<accession>A0ABV5SWU6</accession>
<name>A0ABV5SWU6_9MICO</name>
<proteinExistence type="predicted"/>
<dbReference type="Gene3D" id="1.20.120.680">
    <property type="entry name" value="Formiminotetrahydrofolate cyclodeaminase monomer, up-and-down helical bundle"/>
    <property type="match status" value="1"/>
</dbReference>
<gene>
    <name evidence="2" type="ORF">ACFFPJ_03335</name>
</gene>
<reference evidence="2 3" key="1">
    <citation type="submission" date="2024-09" db="EMBL/GenBank/DDBJ databases">
        <authorList>
            <person name="Sun Q."/>
            <person name="Mori K."/>
        </authorList>
    </citation>
    <scope>NUCLEOTIDE SEQUENCE [LARGE SCALE GENOMIC DNA]</scope>
    <source>
        <strain evidence="2 3">JCM 1342</strain>
    </source>
</reference>
<evidence type="ECO:0000313" key="3">
    <source>
        <dbReference type="Proteomes" id="UP001589611"/>
    </source>
</evidence>
<feature type="domain" description="Cyclodeaminase/cyclohydrolase" evidence="1">
    <location>
        <begin position="13"/>
        <end position="165"/>
    </location>
</feature>
<sequence>MDDSARIPASTSLSAWLDKLAQPDGAPGGGAACGVMLALSAALLRMVAEYTPDDPRAIACAARLVDVRLTALGAAEADGVSSAELGAALRVAADDPARDDRVRDAAIRAARSSGALGGVGVGMLDELRLLREIGNPHLAADLAVSGEALSAGIAGASINLRANLRLAGAHGGAGGARGELEADVERMRAARDVASAIADQVAARYDDR</sequence>
<evidence type="ECO:0000259" key="1">
    <source>
        <dbReference type="Pfam" id="PF04961"/>
    </source>
</evidence>
<dbReference type="InterPro" id="IPR036178">
    <property type="entry name" value="Formintransfe-cycloase-like_sf"/>
</dbReference>